<evidence type="ECO:0000313" key="3">
    <source>
        <dbReference type="Proteomes" id="UP000198287"/>
    </source>
</evidence>
<dbReference type="PANTHER" id="PTHR46579:SF1">
    <property type="entry name" value="F5_8 TYPE C DOMAIN-CONTAINING PROTEIN"/>
    <property type="match status" value="1"/>
</dbReference>
<dbReference type="STRING" id="158441.A0A226DFA7"/>
<proteinExistence type="predicted"/>
<evidence type="ECO:0000313" key="2">
    <source>
        <dbReference type="EMBL" id="OXA42886.1"/>
    </source>
</evidence>
<keyword evidence="3" id="KW-1185">Reference proteome</keyword>
<dbReference type="Proteomes" id="UP000198287">
    <property type="component" value="Unassembled WGS sequence"/>
</dbReference>
<sequence>MESILQHDSVKSSLFENLLSRKQPNTEVLRDIMDGECYKKLGLNGFEISCCINTDGVAAFNSSKFGFWPLLISFNELNYKLRRKYTILIGLWFGESKPNFDAFLQPFLEEGRLLSHSGVEWNFRDQVIVSKVFFPMFAADSPARCQIQRINQYNGEYSCPWCLSKGETFWIDERRHKWIFDPRIEGERRNHAQFIQHLTQLRGAISRNENLPSIFGIKAASSLILLPKFDIIDGLVFDYMHTCLLGVVKTLTCAWLDTKNRDKQFYIGNKEAEINLRLNRCKVPVECQRVVREVKDISYWKAHEWKVWMVLAVTLLKGILQDCYLKHFSKFTTAIYEKTTPKNTKAKIPTKNRSDHKDENDDEIDDGAPGTVDLKIQKLQDLVTSLTKNVDVMRQNTQVISKGFNILSTRFNKLSSDQDELSLKLDKKFVLVEEGIIRMQTEIGKKLKDIDTKGEAGIKNLKKTDQELLQAQITAGQEHKRWMETLSGKLVGFKSDFDKESKVLAEMVKALAEIQKKEKGKLDQLGKNLDAEMDKLRDTLEEQNNHGDGEKDNNFQERAGQDSLLLVKRVEQLELNLKSTQTTVKNESEIFQRELGDLSKYVDDKLKRLDESLQDQNMAHNLAHEHIAGKMDSWSSTSTTSLFEPTAQSLMAARGDDLDMIETSPIYPLKFEGN</sequence>
<evidence type="ECO:0000256" key="1">
    <source>
        <dbReference type="SAM" id="MobiDB-lite"/>
    </source>
</evidence>
<accession>A0A226DFA7</accession>
<dbReference type="PANTHER" id="PTHR46579">
    <property type="entry name" value="F5/8 TYPE C DOMAIN-CONTAINING PROTEIN-RELATED"/>
    <property type="match status" value="1"/>
</dbReference>
<dbReference type="AlphaFoldDB" id="A0A226DFA7"/>
<dbReference type="EMBL" id="LNIX01000024">
    <property type="protein sequence ID" value="OXA42886.1"/>
    <property type="molecule type" value="Genomic_DNA"/>
</dbReference>
<feature type="region of interest" description="Disordered" evidence="1">
    <location>
        <begin position="345"/>
        <end position="369"/>
    </location>
</feature>
<organism evidence="2 3">
    <name type="scientific">Folsomia candida</name>
    <name type="common">Springtail</name>
    <dbReference type="NCBI Taxonomy" id="158441"/>
    <lineage>
        <taxon>Eukaryota</taxon>
        <taxon>Metazoa</taxon>
        <taxon>Ecdysozoa</taxon>
        <taxon>Arthropoda</taxon>
        <taxon>Hexapoda</taxon>
        <taxon>Collembola</taxon>
        <taxon>Entomobryomorpha</taxon>
        <taxon>Isotomoidea</taxon>
        <taxon>Isotomidae</taxon>
        <taxon>Proisotominae</taxon>
        <taxon>Folsomia</taxon>
    </lineage>
</organism>
<protein>
    <submittedName>
        <fullName evidence="2">Uncharacterized protein</fullName>
    </submittedName>
</protein>
<gene>
    <name evidence="2" type="ORF">Fcan01_22346</name>
</gene>
<name>A0A226DFA7_FOLCA</name>
<comment type="caution">
    <text evidence="2">The sequence shown here is derived from an EMBL/GenBank/DDBJ whole genome shotgun (WGS) entry which is preliminary data.</text>
</comment>
<reference evidence="2 3" key="1">
    <citation type="submission" date="2015-12" db="EMBL/GenBank/DDBJ databases">
        <title>The genome of Folsomia candida.</title>
        <authorList>
            <person name="Faddeeva A."/>
            <person name="Derks M.F."/>
            <person name="Anvar Y."/>
            <person name="Smit S."/>
            <person name="Van Straalen N."/>
            <person name="Roelofs D."/>
        </authorList>
    </citation>
    <scope>NUCLEOTIDE SEQUENCE [LARGE SCALE GENOMIC DNA]</scope>
    <source>
        <strain evidence="2 3">VU population</strain>
        <tissue evidence="2">Whole body</tissue>
    </source>
</reference>